<comment type="caution">
    <text evidence="1">The sequence shown here is derived from an EMBL/GenBank/DDBJ whole genome shotgun (WGS) entry which is preliminary data.</text>
</comment>
<reference evidence="2" key="1">
    <citation type="journal article" date="2015" name="Nat. Genet.">
        <title>The genome and transcriptome of the zoonotic hookworm Ancylostoma ceylanicum identify infection-specific gene families.</title>
        <authorList>
            <person name="Schwarz E.M."/>
            <person name="Hu Y."/>
            <person name="Antoshechkin I."/>
            <person name="Miller M.M."/>
            <person name="Sternberg P.W."/>
            <person name="Aroian R.V."/>
        </authorList>
    </citation>
    <scope>NUCLEOTIDE SEQUENCE</scope>
    <source>
        <strain evidence="2">HY135</strain>
    </source>
</reference>
<accession>A0A016TEU4</accession>
<organism evidence="1 2">
    <name type="scientific">Ancylostoma ceylanicum</name>
    <dbReference type="NCBI Taxonomy" id="53326"/>
    <lineage>
        <taxon>Eukaryota</taxon>
        <taxon>Metazoa</taxon>
        <taxon>Ecdysozoa</taxon>
        <taxon>Nematoda</taxon>
        <taxon>Chromadorea</taxon>
        <taxon>Rhabditida</taxon>
        <taxon>Rhabditina</taxon>
        <taxon>Rhabditomorpha</taxon>
        <taxon>Strongyloidea</taxon>
        <taxon>Ancylostomatidae</taxon>
        <taxon>Ancylostomatinae</taxon>
        <taxon>Ancylostoma</taxon>
    </lineage>
</organism>
<proteinExistence type="predicted"/>
<name>A0A016TEU4_9BILA</name>
<sequence>MLAMGDRQLRRASVAAVAGDYEADAHRLWAAVVAANIGGRHRQHQRLTSPATATQGAILLEEYSGYLTVAGLVLSKFPQRSQRRGEHVMADSSASPS</sequence>
<evidence type="ECO:0000313" key="2">
    <source>
        <dbReference type="Proteomes" id="UP000024635"/>
    </source>
</evidence>
<evidence type="ECO:0000313" key="1">
    <source>
        <dbReference type="EMBL" id="EYC01231.1"/>
    </source>
</evidence>
<keyword evidence="2" id="KW-1185">Reference proteome</keyword>
<gene>
    <name evidence="1" type="primary">Acey_s0109.g86</name>
    <name evidence="1" type="ORF">Y032_0109g86</name>
</gene>
<dbReference type="Proteomes" id="UP000024635">
    <property type="component" value="Unassembled WGS sequence"/>
</dbReference>
<dbReference type="AlphaFoldDB" id="A0A016TEU4"/>
<dbReference type="EMBL" id="JARK01001445">
    <property type="protein sequence ID" value="EYC01231.1"/>
    <property type="molecule type" value="Genomic_DNA"/>
</dbReference>
<protein>
    <submittedName>
        <fullName evidence="1">Uncharacterized protein</fullName>
    </submittedName>
</protein>